<dbReference type="GO" id="GO:0016887">
    <property type="term" value="F:ATP hydrolysis activity"/>
    <property type="evidence" value="ECO:0007669"/>
    <property type="project" value="InterPro"/>
</dbReference>
<dbReference type="InterPro" id="IPR001404">
    <property type="entry name" value="Hsp90_fam"/>
</dbReference>
<dbReference type="GeneID" id="4618222"/>
<evidence type="ECO:0000259" key="5">
    <source>
        <dbReference type="Pfam" id="PF24391"/>
    </source>
</evidence>
<dbReference type="Proteomes" id="UP000002595">
    <property type="component" value="Chromosome"/>
</dbReference>
<evidence type="ECO:0000256" key="3">
    <source>
        <dbReference type="ARBA" id="ARBA00022840"/>
    </source>
</evidence>
<comment type="similarity">
    <text evidence="1">Belongs to the heat shock protein 90 family.</text>
</comment>
<dbReference type="EMBL" id="CP000504">
    <property type="protein sequence ID" value="ABL88703.1"/>
    <property type="molecule type" value="Genomic_DNA"/>
</dbReference>
<evidence type="ECO:0000256" key="4">
    <source>
        <dbReference type="ARBA" id="ARBA00023186"/>
    </source>
</evidence>
<keyword evidence="4" id="KW-0143">Chaperone</keyword>
<dbReference type="KEGG" id="pis:Pisl_1548"/>
<name>A1RUS1_PYRIL</name>
<dbReference type="RefSeq" id="WP_011763278.1">
    <property type="nucleotide sequence ID" value="NC_008701.1"/>
</dbReference>
<dbReference type="HOGENOM" id="CLU_351480_0_0_2"/>
<reference evidence="6" key="1">
    <citation type="submission" date="2006-12" db="EMBL/GenBank/DDBJ databases">
        <title>Complete sequence of Pyrobaculum islandicum DSM 4184.</title>
        <authorList>
            <person name="Copeland A."/>
            <person name="Lucas S."/>
            <person name="Lapidus A."/>
            <person name="Barry K."/>
            <person name="Detter J.C."/>
            <person name="Glavina del Rio T."/>
            <person name="Dalin E."/>
            <person name="Tice H."/>
            <person name="Pitluck S."/>
            <person name="Meincke L."/>
            <person name="Brettin T."/>
            <person name="Bruce D."/>
            <person name="Han C."/>
            <person name="Tapia R."/>
            <person name="Gilna P."/>
            <person name="Schmutz J."/>
            <person name="Larimer F."/>
            <person name="Land M."/>
            <person name="Hauser L."/>
            <person name="Kyrpides N."/>
            <person name="Mikhailova N."/>
            <person name="Cozen A.E."/>
            <person name="Fitz-Gibbon S.T."/>
            <person name="House C.H."/>
            <person name="Saltikov C."/>
            <person name="Lowe T."/>
            <person name="Richardson P."/>
        </authorList>
    </citation>
    <scope>NUCLEOTIDE SEQUENCE [LARGE SCALE GENOMIC DNA]</scope>
    <source>
        <strain evidence="6">DSM 4184</strain>
    </source>
</reference>
<feature type="domain" description="HD-CE" evidence="5">
    <location>
        <begin position="59"/>
        <end position="265"/>
    </location>
</feature>
<dbReference type="PRINTS" id="PR00775">
    <property type="entry name" value="HEATSHOCK90"/>
</dbReference>
<keyword evidence="2" id="KW-0547">Nucleotide-binding</keyword>
<sequence length="800" mass="91760">MVINDLEKCVEREDFGEFKLEETCLYQVLRNSKKSYYADVLKSVFDEVADALNSISRYFPNYTRHDTSHCLHVIRNYGLLLTLDGLRRLSEEELLILGLSAILHDIGMLPQSEEEVETLTKGGAEGRRVREEIRKKHHIRSARAILGLASVYWQSGSSAGASELNIGKVLDDALNRLDTSTARYVKYLTAFVSAKHRESGDKLFESIDSDRIELSEDPDLQKKLMEALPRMSGGEISWATGKARPWLLALLLALADEFDIRNTRSFIAIEDMGLESLVQAYIGYLLSNESDKQSPIHHILNQSLNKPRREETTIRIAGSLSAESSGVEIEDVLRLMQRVAEKIDNTLNVVMHGLHYKGSSIKEVLRSLPARLVINIDVTVGDKIYRLSSDMRIEADPHLFKELLSKYLYGSDVMYVLRELVSNGIDACKGRFWEFWWRSGRLPEPREYEPKLWIRLYEEGDHYVLEVGDNGSGMDEFEIRNYLLKAGASMYRDRLGEIKPISMHGIGFLSVWMVADKVVVETTPVNGELSYVVELISPSAPALITHKPRQGSEPGTKVKAYISRDKREIVNEIDRILRWVAESGLWPIGIAHTYIPKPPNHEYDSNHYVRIYVKPLGQSEEKEISKEKLTPEIIGRFDEVNEGIKLPAYLVKAAREEMPIELLLMKLMKMKLYHIAPSFRGLIMFETPIKGLRFEPEVFIDFIELPQKWSLDLKKTKITWREDKPKLYQTIARAIDAFLTGCEGRKEICGENYHVILDSELLHEWYVVGRKSYEEFFSNIIKSDLTKCNKIKILYKNLYV</sequence>
<dbReference type="PANTHER" id="PTHR11528">
    <property type="entry name" value="HEAT SHOCK PROTEIN 90 FAMILY MEMBER"/>
    <property type="match status" value="1"/>
</dbReference>
<evidence type="ECO:0000313" key="6">
    <source>
        <dbReference type="EMBL" id="ABL88703.1"/>
    </source>
</evidence>
<protein>
    <submittedName>
        <fullName evidence="6">ATP-binding region, ATPase domain protein domain protein</fullName>
    </submittedName>
</protein>
<evidence type="ECO:0000256" key="2">
    <source>
        <dbReference type="ARBA" id="ARBA00022741"/>
    </source>
</evidence>
<proteinExistence type="inferred from homology"/>
<dbReference type="STRING" id="384616.Pisl_1548"/>
<dbReference type="SUPFAM" id="SSF55874">
    <property type="entry name" value="ATPase domain of HSP90 chaperone/DNA topoisomerase II/histidine kinase"/>
    <property type="match status" value="1"/>
</dbReference>
<dbReference type="SUPFAM" id="SSF109604">
    <property type="entry name" value="HD-domain/PDEase-like"/>
    <property type="match status" value="1"/>
</dbReference>
<dbReference type="InterPro" id="IPR036890">
    <property type="entry name" value="HATPase_C_sf"/>
</dbReference>
<dbReference type="Gene3D" id="3.30.565.10">
    <property type="entry name" value="Histidine kinase-like ATPase, C-terminal domain"/>
    <property type="match status" value="1"/>
</dbReference>
<evidence type="ECO:0000256" key="1">
    <source>
        <dbReference type="ARBA" id="ARBA00008239"/>
    </source>
</evidence>
<keyword evidence="3 6" id="KW-0067">ATP-binding</keyword>
<dbReference type="GO" id="GO:0051082">
    <property type="term" value="F:unfolded protein binding"/>
    <property type="evidence" value="ECO:0007669"/>
    <property type="project" value="InterPro"/>
</dbReference>
<gene>
    <name evidence="6" type="ordered locus">Pisl_1548</name>
</gene>
<dbReference type="InterPro" id="IPR020575">
    <property type="entry name" value="Hsp90_N"/>
</dbReference>
<dbReference type="GO" id="GO:0140662">
    <property type="term" value="F:ATP-dependent protein folding chaperone"/>
    <property type="evidence" value="ECO:0007669"/>
    <property type="project" value="InterPro"/>
</dbReference>
<accession>A1RUS1</accession>
<dbReference type="GO" id="GO:0005524">
    <property type="term" value="F:ATP binding"/>
    <property type="evidence" value="ECO:0007669"/>
    <property type="project" value="UniProtKB-KW"/>
</dbReference>
<evidence type="ECO:0000313" key="7">
    <source>
        <dbReference type="Proteomes" id="UP000002595"/>
    </source>
</evidence>
<dbReference type="eggNOG" id="arCOG07675">
    <property type="taxonomic scope" value="Archaea"/>
</dbReference>
<dbReference type="Pfam" id="PF24391">
    <property type="entry name" value="HD-CE"/>
    <property type="match status" value="1"/>
</dbReference>
<dbReference type="InterPro" id="IPR056471">
    <property type="entry name" value="HD-CE"/>
</dbReference>
<dbReference type="AlphaFoldDB" id="A1RUS1"/>
<keyword evidence="7" id="KW-1185">Reference proteome</keyword>
<organism evidence="6 7">
    <name type="scientific">Pyrobaculum islandicum (strain DSM 4184 / JCM 9189 / GEO3)</name>
    <dbReference type="NCBI Taxonomy" id="384616"/>
    <lineage>
        <taxon>Archaea</taxon>
        <taxon>Thermoproteota</taxon>
        <taxon>Thermoprotei</taxon>
        <taxon>Thermoproteales</taxon>
        <taxon>Thermoproteaceae</taxon>
        <taxon>Pyrobaculum</taxon>
    </lineage>
</organism>